<reference evidence="4 5" key="1">
    <citation type="submission" date="2019-07" db="EMBL/GenBank/DDBJ databases">
        <authorList>
            <person name="Zhou L.-Y."/>
        </authorList>
    </citation>
    <scope>NUCLEOTIDE SEQUENCE [LARGE SCALE GENOMIC DNA]</scope>
    <source>
        <strain evidence="4 5">YIM 101269</strain>
    </source>
</reference>
<dbReference type="SUPFAM" id="SSF46955">
    <property type="entry name" value="Putative DNA-binding domain"/>
    <property type="match status" value="1"/>
</dbReference>
<comment type="caution">
    <text evidence="4">The sequence shown here is derived from an EMBL/GenBank/DDBJ whole genome shotgun (WGS) entry which is preliminary data.</text>
</comment>
<dbReference type="AlphaFoldDB" id="A0A553JXR8"/>
<protein>
    <submittedName>
        <fullName evidence="4">MerR family transcriptional regulator</fullName>
    </submittedName>
</protein>
<dbReference type="EMBL" id="VKKG01000005">
    <property type="protein sequence ID" value="TRY17244.1"/>
    <property type="molecule type" value="Genomic_DNA"/>
</dbReference>
<dbReference type="InterPro" id="IPR009061">
    <property type="entry name" value="DNA-bd_dom_put_sf"/>
</dbReference>
<feature type="domain" description="HTH merR-type" evidence="3">
    <location>
        <begin position="21"/>
        <end position="80"/>
    </location>
</feature>
<keyword evidence="1" id="KW-0238">DNA-binding</keyword>
<feature type="region of interest" description="Disordered" evidence="2">
    <location>
        <begin position="85"/>
        <end position="120"/>
    </location>
</feature>
<evidence type="ECO:0000259" key="3">
    <source>
        <dbReference type="PROSITE" id="PS50937"/>
    </source>
</evidence>
<evidence type="ECO:0000313" key="5">
    <source>
        <dbReference type="Proteomes" id="UP000317638"/>
    </source>
</evidence>
<dbReference type="Proteomes" id="UP000317638">
    <property type="component" value="Unassembled WGS sequence"/>
</dbReference>
<dbReference type="PROSITE" id="PS50937">
    <property type="entry name" value="HTH_MERR_2"/>
    <property type="match status" value="1"/>
</dbReference>
<organism evidence="4 5">
    <name type="scientific">Tessaracoccus rhinocerotis</name>
    <dbReference type="NCBI Taxonomy" id="1689449"/>
    <lineage>
        <taxon>Bacteria</taxon>
        <taxon>Bacillati</taxon>
        <taxon>Actinomycetota</taxon>
        <taxon>Actinomycetes</taxon>
        <taxon>Propionibacteriales</taxon>
        <taxon>Propionibacteriaceae</taxon>
        <taxon>Tessaracoccus</taxon>
    </lineage>
</organism>
<gene>
    <name evidence="4" type="ORF">FOJ82_11835</name>
</gene>
<dbReference type="PANTHER" id="PTHR30204:SF89">
    <property type="entry name" value="HTH MERR-TYPE DOMAIN-CONTAINING PROTEIN"/>
    <property type="match status" value="1"/>
</dbReference>
<dbReference type="GO" id="GO:0003700">
    <property type="term" value="F:DNA-binding transcription factor activity"/>
    <property type="evidence" value="ECO:0007669"/>
    <property type="project" value="InterPro"/>
</dbReference>
<name>A0A553JXR8_9ACTN</name>
<dbReference type="PANTHER" id="PTHR30204">
    <property type="entry name" value="REDOX-CYCLING DRUG-SENSING TRANSCRIPTIONAL ACTIVATOR SOXR"/>
    <property type="match status" value="1"/>
</dbReference>
<sequence>MPAAPRTIGQVLELLRPEFQDISVSKLRYLESEGLVAPERDQPSGYRRFRQEDVDRLLFVLRAQRDRYLPLKVIREQLEALDRGEEVTLDGPAPAAEPADTPDEPAKPARPRPRTGSRMVTRRQLLSESGLGEAALIELERLRIIETRRGSNLYGREAVAIAAAARKLGNVGVDPRQLRVVQQAAVMEAALVEQALAPYRRRSGIPKDVLADVYRQVLQAHAALLHSQINE</sequence>
<dbReference type="CDD" id="cd00592">
    <property type="entry name" value="HTH_MerR-like"/>
    <property type="match status" value="1"/>
</dbReference>
<proteinExistence type="predicted"/>
<dbReference type="Pfam" id="PF13411">
    <property type="entry name" value="MerR_1"/>
    <property type="match status" value="1"/>
</dbReference>
<dbReference type="GO" id="GO:0003677">
    <property type="term" value="F:DNA binding"/>
    <property type="evidence" value="ECO:0007669"/>
    <property type="project" value="UniProtKB-KW"/>
</dbReference>
<keyword evidence="5" id="KW-1185">Reference proteome</keyword>
<evidence type="ECO:0000256" key="2">
    <source>
        <dbReference type="SAM" id="MobiDB-lite"/>
    </source>
</evidence>
<evidence type="ECO:0000256" key="1">
    <source>
        <dbReference type="ARBA" id="ARBA00023125"/>
    </source>
</evidence>
<evidence type="ECO:0000313" key="4">
    <source>
        <dbReference type="EMBL" id="TRY17244.1"/>
    </source>
</evidence>
<dbReference type="InterPro" id="IPR000551">
    <property type="entry name" value="MerR-type_HTH_dom"/>
</dbReference>
<dbReference type="Gene3D" id="1.10.1660.10">
    <property type="match status" value="1"/>
</dbReference>
<accession>A0A553JXR8</accession>
<dbReference type="RefSeq" id="WP_143938708.1">
    <property type="nucleotide sequence ID" value="NZ_VKKG01000005.1"/>
</dbReference>
<dbReference type="OrthoDB" id="3191171at2"/>
<dbReference type="SMART" id="SM00422">
    <property type="entry name" value="HTH_MERR"/>
    <property type="match status" value="1"/>
</dbReference>
<dbReference type="InterPro" id="IPR047057">
    <property type="entry name" value="MerR_fam"/>
</dbReference>